<gene>
    <name evidence="5" type="ORF">NEMVEDRAFT_v1g105088</name>
</gene>
<protein>
    <recommendedName>
        <fullName evidence="4">C2H2-type domain-containing protein</fullName>
    </recommendedName>
</protein>
<dbReference type="GO" id="GO:0005634">
    <property type="term" value="C:nucleus"/>
    <property type="evidence" value="ECO:0007669"/>
    <property type="project" value="UniProtKB-SubCell"/>
</dbReference>
<evidence type="ECO:0000259" key="4">
    <source>
        <dbReference type="PROSITE" id="PS00028"/>
    </source>
</evidence>
<dbReference type="Gene3D" id="3.30.160.60">
    <property type="entry name" value="Classic Zinc Finger"/>
    <property type="match status" value="2"/>
</dbReference>
<dbReference type="GO" id="GO:0006325">
    <property type="term" value="P:chromatin organization"/>
    <property type="evidence" value="ECO:0007669"/>
    <property type="project" value="UniProtKB-KW"/>
</dbReference>
<evidence type="ECO:0000313" key="6">
    <source>
        <dbReference type="Proteomes" id="UP000001593"/>
    </source>
</evidence>
<evidence type="ECO:0000256" key="1">
    <source>
        <dbReference type="ARBA" id="ARBA00022853"/>
    </source>
</evidence>
<dbReference type="InterPro" id="IPR013087">
    <property type="entry name" value="Znf_C2H2_type"/>
</dbReference>
<reference evidence="5 6" key="1">
    <citation type="journal article" date="2007" name="Science">
        <title>Sea anemone genome reveals ancestral eumetazoan gene repertoire and genomic organization.</title>
        <authorList>
            <person name="Putnam N.H."/>
            <person name="Srivastava M."/>
            <person name="Hellsten U."/>
            <person name="Dirks B."/>
            <person name="Chapman J."/>
            <person name="Salamov A."/>
            <person name="Terry A."/>
            <person name="Shapiro H."/>
            <person name="Lindquist E."/>
            <person name="Kapitonov V.V."/>
            <person name="Jurka J."/>
            <person name="Genikhovich G."/>
            <person name="Grigoriev I.V."/>
            <person name="Lucas S.M."/>
            <person name="Steele R.E."/>
            <person name="Finnerty J.R."/>
            <person name="Technau U."/>
            <person name="Martindale M.Q."/>
            <person name="Rokhsar D.S."/>
        </authorList>
    </citation>
    <scope>NUCLEOTIDE SEQUENCE [LARGE SCALE GENOMIC DNA]</scope>
    <source>
        <strain evidence="6">CH2 X CH6</strain>
    </source>
</reference>
<dbReference type="InterPro" id="IPR052130">
    <property type="entry name" value="AEBP2/jing_C2H2-ZnF"/>
</dbReference>
<feature type="compositionally biased region" description="Basic and acidic residues" evidence="3">
    <location>
        <begin position="94"/>
        <end position="108"/>
    </location>
</feature>
<accession>A7S574</accession>
<feature type="domain" description="C2H2-type" evidence="4">
    <location>
        <begin position="70"/>
        <end position="92"/>
    </location>
</feature>
<keyword evidence="6" id="KW-1185">Reference proteome</keyword>
<dbReference type="eggNOG" id="KOG1721">
    <property type="taxonomic scope" value="Eukaryota"/>
</dbReference>
<dbReference type="PhylomeDB" id="A7S574"/>
<evidence type="ECO:0000256" key="3">
    <source>
        <dbReference type="SAM" id="MobiDB-lite"/>
    </source>
</evidence>
<dbReference type="AlphaFoldDB" id="A7S574"/>
<dbReference type="OMA" id="ECTAHIS"/>
<dbReference type="SUPFAM" id="SSF57667">
    <property type="entry name" value="beta-beta-alpha zinc fingers"/>
    <property type="match status" value="2"/>
</dbReference>
<dbReference type="InParanoid" id="A7S574"/>
<name>A7S574_NEMVE</name>
<dbReference type="PANTHER" id="PTHR46541:SF1">
    <property type="entry name" value="ZINC FINGER PROTEIN AEBP2"/>
    <property type="match status" value="1"/>
</dbReference>
<dbReference type="EMBL" id="DS469581">
    <property type="protein sequence ID" value="EDO41153.1"/>
    <property type="molecule type" value="Genomic_DNA"/>
</dbReference>
<feature type="non-terminal residue" evidence="5">
    <location>
        <position position="1"/>
    </location>
</feature>
<dbReference type="InterPro" id="IPR036236">
    <property type="entry name" value="Znf_C2H2_sf"/>
</dbReference>
<evidence type="ECO:0000313" key="5">
    <source>
        <dbReference type="EMBL" id="EDO41153.1"/>
    </source>
</evidence>
<evidence type="ECO:0000256" key="2">
    <source>
        <dbReference type="ARBA" id="ARBA00037930"/>
    </source>
</evidence>
<sequence length="133" mass="15102">LCKWNECTAHISCTSDLSEHVHQSHVEPMVTQDVYVCLWQGCKVFNKPSCSHSWLSKHMNSHTGDKPWKCVIGGCSLSFASCEGLSRHVSQHFNEPKVPKRPRGENKHSPHKAGRKKKMKVVQRRHRPPVAGQ</sequence>
<feature type="compositionally biased region" description="Basic residues" evidence="3">
    <location>
        <begin position="109"/>
        <end position="133"/>
    </location>
</feature>
<organism evidence="5 6">
    <name type="scientific">Nematostella vectensis</name>
    <name type="common">Starlet sea anemone</name>
    <dbReference type="NCBI Taxonomy" id="45351"/>
    <lineage>
        <taxon>Eukaryota</taxon>
        <taxon>Metazoa</taxon>
        <taxon>Cnidaria</taxon>
        <taxon>Anthozoa</taxon>
        <taxon>Hexacorallia</taxon>
        <taxon>Actiniaria</taxon>
        <taxon>Edwardsiidae</taxon>
        <taxon>Nematostella</taxon>
    </lineage>
</organism>
<comment type="similarity">
    <text evidence="2">Belongs to the AEBP2/jing C2H2-type zinc-finger family.</text>
</comment>
<keyword evidence="1" id="KW-0156">Chromatin regulator</keyword>
<dbReference type="PANTHER" id="PTHR46541">
    <property type="entry name" value="ZINC FINGER PROTEIN AEBP2"/>
    <property type="match status" value="1"/>
</dbReference>
<proteinExistence type="inferred from homology"/>
<dbReference type="KEGG" id="nve:5512947"/>
<dbReference type="Proteomes" id="UP000001593">
    <property type="component" value="Unassembled WGS sequence"/>
</dbReference>
<dbReference type="SMART" id="SM00355">
    <property type="entry name" value="ZnF_C2H2"/>
    <property type="match status" value="2"/>
</dbReference>
<dbReference type="PROSITE" id="PS00028">
    <property type="entry name" value="ZINC_FINGER_C2H2_1"/>
    <property type="match status" value="1"/>
</dbReference>
<dbReference type="HOGENOM" id="CLU_1911941_0_0_1"/>
<dbReference type="GO" id="GO:0008270">
    <property type="term" value="F:zinc ion binding"/>
    <property type="evidence" value="ECO:0007669"/>
    <property type="project" value="UniProtKB-KW"/>
</dbReference>
<dbReference type="STRING" id="45351.A7S574"/>
<feature type="region of interest" description="Disordered" evidence="3">
    <location>
        <begin position="93"/>
        <end position="133"/>
    </location>
</feature>